<feature type="compositionally biased region" description="Polar residues" evidence="3">
    <location>
        <begin position="329"/>
        <end position="343"/>
    </location>
</feature>
<feature type="compositionally biased region" description="Polar residues" evidence="3">
    <location>
        <begin position="466"/>
        <end position="475"/>
    </location>
</feature>
<name>A0ABQ7QFW2_PLUXY</name>
<organism evidence="4 5">
    <name type="scientific">Plutella xylostella</name>
    <name type="common">Diamondback moth</name>
    <name type="synonym">Plutella maculipennis</name>
    <dbReference type="NCBI Taxonomy" id="51655"/>
    <lineage>
        <taxon>Eukaryota</taxon>
        <taxon>Metazoa</taxon>
        <taxon>Ecdysozoa</taxon>
        <taxon>Arthropoda</taxon>
        <taxon>Hexapoda</taxon>
        <taxon>Insecta</taxon>
        <taxon>Pterygota</taxon>
        <taxon>Neoptera</taxon>
        <taxon>Endopterygota</taxon>
        <taxon>Lepidoptera</taxon>
        <taxon>Glossata</taxon>
        <taxon>Ditrysia</taxon>
        <taxon>Yponomeutoidea</taxon>
        <taxon>Plutellidae</taxon>
        <taxon>Plutella</taxon>
    </lineage>
</organism>
<feature type="compositionally biased region" description="Low complexity" evidence="3">
    <location>
        <begin position="499"/>
        <end position="516"/>
    </location>
</feature>
<feature type="compositionally biased region" description="Low complexity" evidence="3">
    <location>
        <begin position="189"/>
        <end position="198"/>
    </location>
</feature>
<feature type="compositionally biased region" description="Polar residues" evidence="3">
    <location>
        <begin position="368"/>
        <end position="402"/>
    </location>
</feature>
<keyword evidence="1" id="KW-0963">Cytoplasm</keyword>
<dbReference type="PANTHER" id="PTHR15431">
    <property type="entry name" value="FGFR1 ONCOGENE PARTNER/LISH DOMAIN-CONTAINING PROTEIN"/>
    <property type="match status" value="1"/>
</dbReference>
<sequence length="516" mass="57481">MMAQTEDTELRDLVMEALEKNGSLAKIRALLRANVFLAFEEDSEIIKHNISLDNILKVPEGILTLSLVHEFLEFCELKNTLFVYMSETRQGKEYSYEGQKQLADKLHGFNYDETKEPILLSIVKNISKVYQRKCYDHGDGTVVHRDDQNSTYIVHEDSSCNNSSSSQSNSQSDQSSDEKNKLHLQLPLDNSDTDTSSDSAREKTRSEYIPNDHIVIHDEGEDHTDNSKKHLLKINESNNTNMGHSKLSGIQSNLLNVSTLRLKYNDNYPLKTEESSIAANNSDESTSYVDVNPYDHVSDSINTSGIPDKPSEVLPVEKDKGSVSENEIKNSPQQDSISLATSSNVTSLSSKHISYTTMMKKFMDESNKSATNTPEYTCDFSSSPPTNDKQSDLETNLKSPGSTVVEESEMVSPNINKHSRVDSPHQNSQSSQSSVSISDVADLIELSEANSPMMYKISEQNRSKELTSSVSNSLHNRNEFVSKANSHHKLPSDDSGDFSESSVPSLSNLSLDIHSD</sequence>
<dbReference type="Proteomes" id="UP000823941">
    <property type="component" value="Chromosome 15"/>
</dbReference>
<dbReference type="PANTHER" id="PTHR15431:SF4">
    <property type="entry name" value="PROTEIN TONNEAU 1B"/>
    <property type="match status" value="1"/>
</dbReference>
<evidence type="ECO:0000256" key="1">
    <source>
        <dbReference type="ARBA" id="ARBA00022490"/>
    </source>
</evidence>
<accession>A0ABQ7QFW2</accession>
<evidence type="ECO:0000313" key="5">
    <source>
        <dbReference type="Proteomes" id="UP000823941"/>
    </source>
</evidence>
<evidence type="ECO:0000313" key="4">
    <source>
        <dbReference type="EMBL" id="KAG7304094.1"/>
    </source>
</evidence>
<dbReference type="Gene3D" id="1.20.960.40">
    <property type="match status" value="1"/>
</dbReference>
<feature type="region of interest" description="Disordered" evidence="3">
    <location>
        <begin position="458"/>
        <end position="516"/>
    </location>
</feature>
<evidence type="ECO:0000256" key="3">
    <source>
        <dbReference type="SAM" id="MobiDB-lite"/>
    </source>
</evidence>
<reference evidence="4 5" key="1">
    <citation type="submission" date="2021-06" db="EMBL/GenBank/DDBJ databases">
        <title>A haploid diamondback moth (Plutella xylostella L.) genome assembly resolves 31 chromosomes and identifies a diamide resistance mutation.</title>
        <authorList>
            <person name="Ward C.M."/>
            <person name="Perry K.D."/>
            <person name="Baker G."/>
            <person name="Powis K."/>
            <person name="Heckel D.G."/>
            <person name="Baxter S.W."/>
        </authorList>
    </citation>
    <scope>NUCLEOTIDE SEQUENCE [LARGE SCALE GENOMIC DNA]</scope>
    <source>
        <strain evidence="4 5">LV</strain>
        <tissue evidence="4">Single pupa</tissue>
    </source>
</reference>
<feature type="compositionally biased region" description="Basic and acidic residues" evidence="3">
    <location>
        <begin position="309"/>
        <end position="328"/>
    </location>
</feature>
<keyword evidence="5" id="KW-1185">Reference proteome</keyword>
<feature type="region of interest" description="Disordered" evidence="3">
    <location>
        <begin position="366"/>
        <end position="437"/>
    </location>
</feature>
<keyword evidence="2" id="KW-0206">Cytoskeleton</keyword>
<feature type="region of interest" description="Disordered" evidence="3">
    <location>
        <begin position="294"/>
        <end position="343"/>
    </location>
</feature>
<dbReference type="EMBL" id="JAHIBW010000015">
    <property type="protein sequence ID" value="KAG7304094.1"/>
    <property type="molecule type" value="Genomic_DNA"/>
</dbReference>
<proteinExistence type="predicted"/>
<evidence type="ECO:0008006" key="6">
    <source>
        <dbReference type="Google" id="ProtNLM"/>
    </source>
</evidence>
<feature type="region of interest" description="Disordered" evidence="3">
    <location>
        <begin position="155"/>
        <end position="211"/>
    </location>
</feature>
<feature type="compositionally biased region" description="Low complexity" evidence="3">
    <location>
        <begin position="424"/>
        <end position="437"/>
    </location>
</feature>
<gene>
    <name evidence="4" type="ORF">JYU34_011025</name>
</gene>
<feature type="compositionally biased region" description="Low complexity" evidence="3">
    <location>
        <begin position="159"/>
        <end position="174"/>
    </location>
</feature>
<evidence type="ECO:0000256" key="2">
    <source>
        <dbReference type="ARBA" id="ARBA00023212"/>
    </source>
</evidence>
<comment type="caution">
    <text evidence="4">The sequence shown here is derived from an EMBL/GenBank/DDBJ whole genome shotgun (WGS) entry which is preliminary data.</text>
</comment>
<protein>
    <recommendedName>
        <fullName evidence="6">FGFR1 oncogene partner</fullName>
    </recommendedName>
</protein>